<dbReference type="Proteomes" id="UP000501868">
    <property type="component" value="Chromosome"/>
</dbReference>
<dbReference type="Pfam" id="PF12848">
    <property type="entry name" value="ABC_tran_Xtn"/>
    <property type="match status" value="1"/>
</dbReference>
<protein>
    <submittedName>
        <fullName evidence="5">ABC-F family ATP-binding cassette domain-containing protein</fullName>
    </submittedName>
</protein>
<dbReference type="PROSITE" id="PS00211">
    <property type="entry name" value="ABC_TRANSPORTER_1"/>
    <property type="match status" value="1"/>
</dbReference>
<dbReference type="GO" id="GO:0003677">
    <property type="term" value="F:DNA binding"/>
    <property type="evidence" value="ECO:0007669"/>
    <property type="project" value="InterPro"/>
</dbReference>
<proteinExistence type="predicted"/>
<dbReference type="InterPro" id="IPR032524">
    <property type="entry name" value="ABC_tran_C"/>
</dbReference>
<evidence type="ECO:0000259" key="4">
    <source>
        <dbReference type="PROSITE" id="PS50893"/>
    </source>
</evidence>
<dbReference type="CDD" id="cd03221">
    <property type="entry name" value="ABCF_EF-3"/>
    <property type="match status" value="2"/>
</dbReference>
<dbReference type="EMBL" id="CP051128">
    <property type="protein sequence ID" value="QIZ09636.1"/>
    <property type="molecule type" value="Genomic_DNA"/>
</dbReference>
<evidence type="ECO:0000313" key="5">
    <source>
        <dbReference type="EMBL" id="QIZ09636.1"/>
    </source>
</evidence>
<dbReference type="InterPro" id="IPR037118">
    <property type="entry name" value="Val-tRNA_synth_C_sf"/>
</dbReference>
<dbReference type="InterPro" id="IPR051309">
    <property type="entry name" value="ABCF_ATPase"/>
</dbReference>
<reference evidence="5 6" key="1">
    <citation type="submission" date="2020-04" db="EMBL/GenBank/DDBJ databases">
        <title>Genome-Wide Identification of 5-Methylcytosine Sites in Bacterial Genomes By High-Throughput Sequencing of MspJI Restriction Fragments.</title>
        <authorList>
            <person name="Wu V."/>
        </authorList>
    </citation>
    <scope>NUCLEOTIDE SEQUENCE [LARGE SCALE GENOMIC DNA]</scope>
    <source>
        <strain evidence="5 6">S2</strain>
    </source>
</reference>
<keyword evidence="2" id="KW-0547">Nucleotide-binding</keyword>
<dbReference type="Pfam" id="PF16326">
    <property type="entry name" value="ABC_tran_CTD"/>
    <property type="match status" value="1"/>
</dbReference>
<sequence>MKMLTGENVSKTYGEKQLFNNISFTIKEKERVGLIGINGTGKSSLLKIIAGLDTPDEGKIITSKDYSITFLNQQPELDGEKTVLEQVFHGDAPILKLMRAYEKTLLELNLSPNDTKVQEDLFELQKQMDALNAWDASTNAKSILMKLGIEEFTKRISELSGGQKKRVALAQVLIADPDLLILDEPTNHLDFDSVKWLEDYLSRYNGSILLVTHDRYFLDRVANRMFELDSGQLYSYKGNYAAFLEAKAIREENEAATFEKSKNLFRRELEWIRRGAKARSTKQKARIQRFDELDEKVSSGKSSSEKMDISLNGSRLGKQVFELKDATKRYGAKTILYHFDLLVKPGDRIGIIGKNGTGKSTLLNILAKHIPLDEGEFIMGQTVKIAYYTQESEDMDENKRMIEYIKETAEIVETSDGKTISAAQMLERFLFPPFSHGTPIRKLSGGEKRRLYLLKILMTAPNVLLLDEPTNDLDTQTLTVLEDYLEDFPGVVITVSHDRYFLDKVAEQLLVLQGEGTIDSFFGNYTEYLEKESALEAQKTVAVSAKPSKPVEKEKKKKMSYLEKKEWESIDEDIAKTETRIEEIGVEMAKTGSDFTKAQDLMKQETELNEKLEYLIERWSYLAELAEKE</sequence>
<feature type="domain" description="ABC transporter" evidence="4">
    <location>
        <begin position="4"/>
        <end position="255"/>
    </location>
</feature>
<dbReference type="Gene3D" id="1.10.287.380">
    <property type="entry name" value="Valyl-tRNA synthetase, C-terminal domain"/>
    <property type="match status" value="1"/>
</dbReference>
<dbReference type="FunFam" id="3.40.50.300:FF:000011">
    <property type="entry name" value="Putative ABC transporter ATP-binding component"/>
    <property type="match status" value="1"/>
</dbReference>
<dbReference type="GO" id="GO:0005524">
    <property type="term" value="F:ATP binding"/>
    <property type="evidence" value="ECO:0007669"/>
    <property type="project" value="UniProtKB-KW"/>
</dbReference>
<dbReference type="InterPro" id="IPR027417">
    <property type="entry name" value="P-loop_NTPase"/>
</dbReference>
<keyword evidence="1" id="KW-0677">Repeat</keyword>
<dbReference type="Pfam" id="PF00005">
    <property type="entry name" value="ABC_tran"/>
    <property type="match status" value="2"/>
</dbReference>
<evidence type="ECO:0000313" key="6">
    <source>
        <dbReference type="Proteomes" id="UP000501868"/>
    </source>
</evidence>
<reference evidence="5 6" key="2">
    <citation type="submission" date="2020-04" db="EMBL/GenBank/DDBJ databases">
        <authorList>
            <person name="Fomenkov A."/>
            <person name="Anton B.P."/>
            <person name="Roberts R.J."/>
        </authorList>
    </citation>
    <scope>NUCLEOTIDE SEQUENCE [LARGE SCALE GENOMIC DNA]</scope>
    <source>
        <strain evidence="5 6">S2</strain>
    </source>
</reference>
<dbReference type="Gene3D" id="3.40.50.300">
    <property type="entry name" value="P-loop containing nucleotide triphosphate hydrolases"/>
    <property type="match status" value="2"/>
</dbReference>
<dbReference type="AlphaFoldDB" id="A0A6H1P7U6"/>
<accession>A0A6H1P7U6</accession>
<keyword evidence="3 5" id="KW-0067">ATP-binding</keyword>
<dbReference type="FunFam" id="3.40.50.300:FF:000309">
    <property type="entry name" value="ABC transporter ATP-binding protein"/>
    <property type="match status" value="1"/>
</dbReference>
<dbReference type="PANTHER" id="PTHR42855:SF1">
    <property type="entry name" value="ABC TRANSPORTER DOMAIN-CONTAINING PROTEIN"/>
    <property type="match status" value="1"/>
</dbReference>
<feature type="domain" description="ABC transporter" evidence="4">
    <location>
        <begin position="321"/>
        <end position="541"/>
    </location>
</feature>
<evidence type="ECO:0000256" key="1">
    <source>
        <dbReference type="ARBA" id="ARBA00022737"/>
    </source>
</evidence>
<dbReference type="SMART" id="SM00382">
    <property type="entry name" value="AAA"/>
    <property type="match status" value="2"/>
</dbReference>
<dbReference type="InterPro" id="IPR003593">
    <property type="entry name" value="AAA+_ATPase"/>
</dbReference>
<dbReference type="PANTHER" id="PTHR42855">
    <property type="entry name" value="ABC TRANSPORTER ATP-BINDING SUBUNIT"/>
    <property type="match status" value="1"/>
</dbReference>
<dbReference type="SUPFAM" id="SSF52540">
    <property type="entry name" value="P-loop containing nucleoside triphosphate hydrolases"/>
    <property type="match status" value="2"/>
</dbReference>
<dbReference type="InterPro" id="IPR003439">
    <property type="entry name" value="ABC_transporter-like_ATP-bd"/>
</dbReference>
<dbReference type="PROSITE" id="PS50893">
    <property type="entry name" value="ABC_TRANSPORTER_2"/>
    <property type="match status" value="2"/>
</dbReference>
<dbReference type="InterPro" id="IPR017871">
    <property type="entry name" value="ABC_transporter-like_CS"/>
</dbReference>
<organism evidence="5 6">
    <name type="scientific">Priestia megaterium</name>
    <name type="common">Bacillus megaterium</name>
    <dbReference type="NCBI Taxonomy" id="1404"/>
    <lineage>
        <taxon>Bacteria</taxon>
        <taxon>Bacillati</taxon>
        <taxon>Bacillota</taxon>
        <taxon>Bacilli</taxon>
        <taxon>Bacillales</taxon>
        <taxon>Bacillaceae</taxon>
        <taxon>Priestia</taxon>
    </lineage>
</organism>
<evidence type="ECO:0000256" key="2">
    <source>
        <dbReference type="ARBA" id="ARBA00022741"/>
    </source>
</evidence>
<dbReference type="InterPro" id="IPR032781">
    <property type="entry name" value="ABC_tran_Xtn"/>
</dbReference>
<gene>
    <name evidence="5" type="ORF">HFZ78_25595</name>
</gene>
<name>A0A6H1P7U6_PRIMG</name>
<evidence type="ECO:0000256" key="3">
    <source>
        <dbReference type="ARBA" id="ARBA00022840"/>
    </source>
</evidence>
<dbReference type="GO" id="GO:0016887">
    <property type="term" value="F:ATP hydrolysis activity"/>
    <property type="evidence" value="ECO:0007669"/>
    <property type="project" value="InterPro"/>
</dbReference>